<dbReference type="AlphaFoldDB" id="A0A8H4ZDG2"/>
<dbReference type="EMBL" id="JABEVY010000176">
    <property type="protein sequence ID" value="KAF5244328.1"/>
    <property type="molecule type" value="Genomic_DNA"/>
</dbReference>
<comment type="caution">
    <text evidence="1">The sequence shown here is derived from an EMBL/GenBank/DDBJ whole genome shotgun (WGS) entry which is preliminary data.</text>
</comment>
<dbReference type="Proteomes" id="UP000573603">
    <property type="component" value="Unassembled WGS sequence"/>
</dbReference>
<protein>
    <submittedName>
        <fullName evidence="1">Uncharacterized protein</fullName>
    </submittedName>
</protein>
<keyword evidence="2" id="KW-1185">Reference proteome</keyword>
<evidence type="ECO:0000313" key="2">
    <source>
        <dbReference type="Proteomes" id="UP000573603"/>
    </source>
</evidence>
<name>A0A8H4ZDG2_9HYPO</name>
<accession>A0A8H4ZDG2</accession>
<organism evidence="1 2">
    <name type="scientific">Fusarium anthophilum</name>
    <dbReference type="NCBI Taxonomy" id="48485"/>
    <lineage>
        <taxon>Eukaryota</taxon>
        <taxon>Fungi</taxon>
        <taxon>Dikarya</taxon>
        <taxon>Ascomycota</taxon>
        <taxon>Pezizomycotina</taxon>
        <taxon>Sordariomycetes</taxon>
        <taxon>Hypocreomycetidae</taxon>
        <taxon>Hypocreales</taxon>
        <taxon>Nectriaceae</taxon>
        <taxon>Fusarium</taxon>
        <taxon>Fusarium fujikuroi species complex</taxon>
    </lineage>
</organism>
<sequence>MSLITLRFTLSSTSDTTSDSRKVQYDHTCRSLEEWVQAGCVTPARYPFTSVPFAIQSSGSELENLDPTPKGLTKLLGTPTADLGLSEKFPGDIMKNIILHLDLKVGGPPAAFDRHKYSHCFAIRMCKPGSDKWNKSGSTSVADGKEILAKHSQYGCRRASSFGGPIVSSIGGVPFRMDPRHDTFQAVDADIWRSIMPSSVMNTQAPVSVTSNGADIRKYFRETANSLPMTTARNKRSPIKEMQNLYAKMKEYRPLIEFGDVIFPTDRLGDIIHKGNRGALEE</sequence>
<evidence type="ECO:0000313" key="1">
    <source>
        <dbReference type="EMBL" id="KAF5244328.1"/>
    </source>
</evidence>
<gene>
    <name evidence="1" type="ORF">FANTH_7759</name>
</gene>
<proteinExistence type="predicted"/>
<reference evidence="1 2" key="1">
    <citation type="journal article" date="2020" name="BMC Genomics">
        <title>Correction to: Identification and distribution of gene clusters required for synthesis of sphingolipid metabolism inhibitors in diverse species of the filamentous fungus Fusarium.</title>
        <authorList>
            <person name="Kim H.S."/>
            <person name="Lohmar J.M."/>
            <person name="Busman M."/>
            <person name="Brown D.W."/>
            <person name="Naumann T.A."/>
            <person name="Divon H.H."/>
            <person name="Lysoe E."/>
            <person name="Uhlig S."/>
            <person name="Proctor R.H."/>
        </authorList>
    </citation>
    <scope>NUCLEOTIDE SEQUENCE [LARGE SCALE GENOMIC DNA]</scope>
    <source>
        <strain evidence="1 2">NRRL 25214</strain>
    </source>
</reference>